<evidence type="ECO:0000313" key="1">
    <source>
        <dbReference type="EMBL" id="HIX01814.1"/>
    </source>
</evidence>
<accession>A0A9D1UWV4</accession>
<comment type="caution">
    <text evidence="1">The sequence shown here is derived from an EMBL/GenBank/DDBJ whole genome shotgun (WGS) entry which is preliminary data.</text>
</comment>
<gene>
    <name evidence="1" type="ORF">H9861_03570</name>
</gene>
<organism evidence="1 2">
    <name type="scientific">Candidatus Ligilactobacillus excrementigallinarum</name>
    <dbReference type="NCBI Taxonomy" id="2838641"/>
    <lineage>
        <taxon>Bacteria</taxon>
        <taxon>Bacillati</taxon>
        <taxon>Bacillota</taxon>
        <taxon>Bacilli</taxon>
        <taxon>Lactobacillales</taxon>
        <taxon>Lactobacillaceae</taxon>
        <taxon>Ligilactobacillus</taxon>
    </lineage>
</organism>
<reference evidence="1" key="1">
    <citation type="journal article" date="2021" name="PeerJ">
        <title>Extensive microbial diversity within the chicken gut microbiome revealed by metagenomics and culture.</title>
        <authorList>
            <person name="Gilroy R."/>
            <person name="Ravi A."/>
            <person name="Getino M."/>
            <person name="Pursley I."/>
            <person name="Horton D.L."/>
            <person name="Alikhan N.F."/>
            <person name="Baker D."/>
            <person name="Gharbi K."/>
            <person name="Hall N."/>
            <person name="Watson M."/>
            <person name="Adriaenssens E.M."/>
            <person name="Foster-Nyarko E."/>
            <person name="Jarju S."/>
            <person name="Secka A."/>
            <person name="Antonio M."/>
            <person name="Oren A."/>
            <person name="Chaudhuri R.R."/>
            <person name="La Ragione R."/>
            <person name="Hildebrand F."/>
            <person name="Pallen M.J."/>
        </authorList>
    </citation>
    <scope>NUCLEOTIDE SEQUENCE</scope>
    <source>
        <strain evidence="1">6627</strain>
    </source>
</reference>
<dbReference type="AlphaFoldDB" id="A0A9D1UWV4"/>
<dbReference type="Proteomes" id="UP000823963">
    <property type="component" value="Unassembled WGS sequence"/>
</dbReference>
<name>A0A9D1UWV4_9LACO</name>
<protein>
    <submittedName>
        <fullName evidence="1">Uncharacterized protein</fullName>
    </submittedName>
</protein>
<evidence type="ECO:0000313" key="2">
    <source>
        <dbReference type="Proteomes" id="UP000823963"/>
    </source>
</evidence>
<reference evidence="1" key="2">
    <citation type="submission" date="2021-04" db="EMBL/GenBank/DDBJ databases">
        <authorList>
            <person name="Gilroy R."/>
        </authorList>
    </citation>
    <scope>NUCLEOTIDE SEQUENCE</scope>
    <source>
        <strain evidence="1">6627</strain>
    </source>
</reference>
<proteinExistence type="predicted"/>
<sequence length="97" mass="11765">MKFNIHDYVKKHYENGDYNNAYSACNSHNYTYKYKNVMRNKLSDFELGYAKGLSDKFNRFKFVPLKFLIRINKLFNGKLHELIDYLEGYREAYQKNN</sequence>
<dbReference type="EMBL" id="DXFP01000028">
    <property type="protein sequence ID" value="HIX01814.1"/>
    <property type="molecule type" value="Genomic_DNA"/>
</dbReference>